<feature type="compositionally biased region" description="Polar residues" evidence="1">
    <location>
        <begin position="87"/>
        <end position="97"/>
    </location>
</feature>
<dbReference type="Pfam" id="PF13962">
    <property type="entry name" value="PGG"/>
    <property type="match status" value="1"/>
</dbReference>
<dbReference type="EMBL" id="BPVZ01000079">
    <property type="protein sequence ID" value="GKV28503.1"/>
    <property type="molecule type" value="Genomic_DNA"/>
</dbReference>
<keyword evidence="5" id="KW-1185">Reference proteome</keyword>
<evidence type="ECO:0000256" key="1">
    <source>
        <dbReference type="SAM" id="MobiDB-lite"/>
    </source>
</evidence>
<evidence type="ECO:0000256" key="2">
    <source>
        <dbReference type="SAM" id="SignalP"/>
    </source>
</evidence>
<dbReference type="PANTHER" id="PTHR24128">
    <property type="entry name" value="HOMEOBOX PROTEIN WARIAI"/>
    <property type="match status" value="1"/>
</dbReference>
<proteinExistence type="predicted"/>
<evidence type="ECO:0000313" key="4">
    <source>
        <dbReference type="EMBL" id="GKV28503.1"/>
    </source>
</evidence>
<feature type="domain" description="PGG" evidence="3">
    <location>
        <begin position="10"/>
        <end position="51"/>
    </location>
</feature>
<feature type="chain" id="PRO_5043360721" description="PGG domain-containing protein" evidence="2">
    <location>
        <begin position="31"/>
        <end position="115"/>
    </location>
</feature>
<comment type="caution">
    <text evidence="4">The sequence shown here is derived from an EMBL/GenBank/DDBJ whole genome shotgun (WGS) entry which is preliminary data.</text>
</comment>
<dbReference type="PANTHER" id="PTHR24128:SF24">
    <property type="entry name" value="ANKYRIN REPEAT PROTEIN"/>
    <property type="match status" value="1"/>
</dbReference>
<reference evidence="4 5" key="1">
    <citation type="journal article" date="2021" name="Commun. Biol.">
        <title>The genome of Shorea leprosula (Dipterocarpaceae) highlights the ecological relevance of drought in aseasonal tropical rainforests.</title>
        <authorList>
            <person name="Ng K.K.S."/>
            <person name="Kobayashi M.J."/>
            <person name="Fawcett J.A."/>
            <person name="Hatakeyama M."/>
            <person name="Paape T."/>
            <person name="Ng C.H."/>
            <person name="Ang C.C."/>
            <person name="Tnah L.H."/>
            <person name="Lee C.T."/>
            <person name="Nishiyama T."/>
            <person name="Sese J."/>
            <person name="O'Brien M.J."/>
            <person name="Copetti D."/>
            <person name="Mohd Noor M.I."/>
            <person name="Ong R.C."/>
            <person name="Putra M."/>
            <person name="Sireger I.Z."/>
            <person name="Indrioko S."/>
            <person name="Kosugi Y."/>
            <person name="Izuno A."/>
            <person name="Isagi Y."/>
            <person name="Lee S.L."/>
            <person name="Shimizu K.K."/>
        </authorList>
    </citation>
    <scope>NUCLEOTIDE SEQUENCE [LARGE SCALE GENOMIC DNA]</scope>
    <source>
        <strain evidence="4">214</strain>
    </source>
</reference>
<dbReference type="AlphaFoldDB" id="A0AAV5KVA7"/>
<feature type="signal peptide" evidence="2">
    <location>
        <begin position="1"/>
        <end position="30"/>
    </location>
</feature>
<dbReference type="InterPro" id="IPR026961">
    <property type="entry name" value="PGG_dom"/>
</dbReference>
<feature type="region of interest" description="Disordered" evidence="1">
    <location>
        <begin position="87"/>
        <end position="115"/>
    </location>
</feature>
<organism evidence="4 5">
    <name type="scientific">Rubroshorea leprosula</name>
    <dbReference type="NCBI Taxonomy" id="152421"/>
    <lineage>
        <taxon>Eukaryota</taxon>
        <taxon>Viridiplantae</taxon>
        <taxon>Streptophyta</taxon>
        <taxon>Embryophyta</taxon>
        <taxon>Tracheophyta</taxon>
        <taxon>Spermatophyta</taxon>
        <taxon>Magnoliopsida</taxon>
        <taxon>eudicotyledons</taxon>
        <taxon>Gunneridae</taxon>
        <taxon>Pentapetalae</taxon>
        <taxon>rosids</taxon>
        <taxon>malvids</taxon>
        <taxon>Malvales</taxon>
        <taxon>Dipterocarpaceae</taxon>
        <taxon>Rubroshorea</taxon>
    </lineage>
</organism>
<accession>A0AAV5KVA7</accession>
<keyword evidence="2" id="KW-0732">Signal</keyword>
<dbReference type="Proteomes" id="UP001054252">
    <property type="component" value="Unassembled WGS sequence"/>
</dbReference>
<evidence type="ECO:0000313" key="5">
    <source>
        <dbReference type="Proteomes" id="UP001054252"/>
    </source>
</evidence>
<sequence>MACQNNKISSDMRNAMLVVAVLILTASYQASLSPPGGVWQGNIDSGGSSTTDKGNIDFGGVNFIDPCSSSTTDKGNIDFSNTTTFSSVSPFTKSSNKLRLENKNPFSGVRNRTFH</sequence>
<protein>
    <recommendedName>
        <fullName evidence="3">PGG domain-containing protein</fullName>
    </recommendedName>
</protein>
<name>A0AAV5KVA7_9ROSI</name>
<evidence type="ECO:0000259" key="3">
    <source>
        <dbReference type="Pfam" id="PF13962"/>
    </source>
</evidence>
<gene>
    <name evidence="4" type="ORF">SLEP1_g37547</name>
</gene>